<evidence type="ECO:0008006" key="4">
    <source>
        <dbReference type="Google" id="ProtNLM"/>
    </source>
</evidence>
<dbReference type="OrthoDB" id="9861585at2"/>
<dbReference type="Proteomes" id="UP000014541">
    <property type="component" value="Unassembled WGS sequence"/>
</dbReference>
<evidence type="ECO:0000313" key="2">
    <source>
        <dbReference type="EMBL" id="EPF31162.1"/>
    </source>
</evidence>
<feature type="signal peptide" evidence="1">
    <location>
        <begin position="1"/>
        <end position="20"/>
    </location>
</feature>
<reference evidence="2 3" key="1">
    <citation type="submission" date="2013-04" db="EMBL/GenBank/DDBJ databases">
        <title>The Genome Sequence of Treponema maltophilum ATCC 51939.</title>
        <authorList>
            <consortium name="The Broad Institute Genomics Platform"/>
            <person name="Earl A."/>
            <person name="Ward D."/>
            <person name="Feldgarden M."/>
            <person name="Gevers D."/>
            <person name="Leonetti C."/>
            <person name="Blanton J.M."/>
            <person name="Dewhirst F.E."/>
            <person name="Izard J."/>
            <person name="Walker B."/>
            <person name="Young S."/>
            <person name="Zeng Q."/>
            <person name="Gargeya S."/>
            <person name="Fitzgerald M."/>
            <person name="Haas B."/>
            <person name="Abouelleil A."/>
            <person name="Allen A.W."/>
            <person name="Alvarado L."/>
            <person name="Arachchi H.M."/>
            <person name="Berlin A.M."/>
            <person name="Chapman S.B."/>
            <person name="Gainer-Dewar J."/>
            <person name="Goldberg J."/>
            <person name="Griggs A."/>
            <person name="Gujja S."/>
            <person name="Hansen M."/>
            <person name="Howarth C."/>
            <person name="Imamovic A."/>
            <person name="Ireland A."/>
            <person name="Larimer J."/>
            <person name="McCowan C."/>
            <person name="Murphy C."/>
            <person name="Pearson M."/>
            <person name="Poon T.W."/>
            <person name="Priest M."/>
            <person name="Roberts A."/>
            <person name="Saif S."/>
            <person name="Shea T."/>
            <person name="Sisk P."/>
            <person name="Sykes S."/>
            <person name="Wortman J."/>
            <person name="Nusbaum C."/>
            <person name="Birren B."/>
        </authorList>
    </citation>
    <scope>NUCLEOTIDE SEQUENCE [LARGE SCALE GENOMIC DNA]</scope>
    <source>
        <strain evidence="2 3">ATCC 51939</strain>
    </source>
</reference>
<keyword evidence="3" id="KW-1185">Reference proteome</keyword>
<dbReference type="PROSITE" id="PS51257">
    <property type="entry name" value="PROKAR_LIPOPROTEIN"/>
    <property type="match status" value="1"/>
</dbReference>
<dbReference type="EMBL" id="ATFF01000006">
    <property type="protein sequence ID" value="EPF31162.1"/>
    <property type="molecule type" value="Genomic_DNA"/>
</dbReference>
<name>S3KG15_TREMA</name>
<evidence type="ECO:0000313" key="3">
    <source>
        <dbReference type="Proteomes" id="UP000014541"/>
    </source>
</evidence>
<dbReference type="HOGENOM" id="CLU_1610038_0_0_12"/>
<sequence length="165" mass="19372">MKRVLLLSALILMTIFSSCKFEPKKEGWEKFEPEVLYSISFKGPFTSDHKMSYYKNKTDLIRAYNACVIDTFDNIEKNWNVNSKLKFLTYSSSFITCSEPNSTHDKVETVTVEEVKQKLKNYKSSYDNSCFAFIGFFYGATKIGIYYIENDELKYCWYDSFKHGK</sequence>
<comment type="caution">
    <text evidence="2">The sequence shown here is derived from an EMBL/GenBank/DDBJ whole genome shotgun (WGS) entry which is preliminary data.</text>
</comment>
<proteinExistence type="predicted"/>
<dbReference type="RefSeq" id="WP_016525773.1">
    <property type="nucleotide sequence ID" value="NZ_KE332518.1"/>
</dbReference>
<gene>
    <name evidence="2" type="ORF">HMPREF9194_01503</name>
</gene>
<dbReference type="PATRIC" id="fig|1125699.3.peg.1517"/>
<feature type="chain" id="PRO_5004511057" description="Lipoprotein" evidence="1">
    <location>
        <begin position="21"/>
        <end position="165"/>
    </location>
</feature>
<organism evidence="2 3">
    <name type="scientific">Treponema maltophilum ATCC 51939</name>
    <dbReference type="NCBI Taxonomy" id="1125699"/>
    <lineage>
        <taxon>Bacteria</taxon>
        <taxon>Pseudomonadati</taxon>
        <taxon>Spirochaetota</taxon>
        <taxon>Spirochaetia</taxon>
        <taxon>Spirochaetales</taxon>
        <taxon>Treponemataceae</taxon>
        <taxon>Treponema</taxon>
    </lineage>
</organism>
<accession>S3KG15</accession>
<evidence type="ECO:0000256" key="1">
    <source>
        <dbReference type="SAM" id="SignalP"/>
    </source>
</evidence>
<protein>
    <recommendedName>
        <fullName evidence="4">Lipoprotein</fullName>
    </recommendedName>
</protein>
<dbReference type="eggNOG" id="ENOG503243P">
    <property type="taxonomic scope" value="Bacteria"/>
</dbReference>
<keyword evidence="1" id="KW-0732">Signal</keyword>
<dbReference type="AlphaFoldDB" id="S3KG15"/>